<comment type="caution">
    <text evidence="1">The sequence shown here is derived from an EMBL/GenBank/DDBJ whole genome shotgun (WGS) entry which is preliminary data.</text>
</comment>
<accession>A0A9N7UAN6</accession>
<dbReference type="AlphaFoldDB" id="A0A9N7UAN6"/>
<evidence type="ECO:0000313" key="2">
    <source>
        <dbReference type="Proteomes" id="UP001153269"/>
    </source>
</evidence>
<gene>
    <name evidence="1" type="ORF">PLEPLA_LOCUS16285</name>
</gene>
<protein>
    <submittedName>
        <fullName evidence="1">Uncharacterized protein</fullName>
    </submittedName>
</protein>
<reference evidence="1" key="1">
    <citation type="submission" date="2020-03" db="EMBL/GenBank/DDBJ databases">
        <authorList>
            <person name="Weist P."/>
        </authorList>
    </citation>
    <scope>NUCLEOTIDE SEQUENCE</scope>
</reference>
<sequence>MRAHILRRTELRTSYHEEERGSKMKGWRWDHIRYPCVNPSRKQNQSRWVSEYGHGGLTGICLSTRRRWMHKKRRTNLNNNNLTTVPPSSLVHGKRGVSLTYMLRL</sequence>
<evidence type="ECO:0000313" key="1">
    <source>
        <dbReference type="EMBL" id="CAB1428319.1"/>
    </source>
</evidence>
<organism evidence="1 2">
    <name type="scientific">Pleuronectes platessa</name>
    <name type="common">European plaice</name>
    <dbReference type="NCBI Taxonomy" id="8262"/>
    <lineage>
        <taxon>Eukaryota</taxon>
        <taxon>Metazoa</taxon>
        <taxon>Chordata</taxon>
        <taxon>Craniata</taxon>
        <taxon>Vertebrata</taxon>
        <taxon>Euteleostomi</taxon>
        <taxon>Actinopterygii</taxon>
        <taxon>Neopterygii</taxon>
        <taxon>Teleostei</taxon>
        <taxon>Neoteleostei</taxon>
        <taxon>Acanthomorphata</taxon>
        <taxon>Carangaria</taxon>
        <taxon>Pleuronectiformes</taxon>
        <taxon>Pleuronectoidei</taxon>
        <taxon>Pleuronectidae</taxon>
        <taxon>Pleuronectes</taxon>
    </lineage>
</organism>
<proteinExistence type="predicted"/>
<dbReference type="Proteomes" id="UP001153269">
    <property type="component" value="Unassembled WGS sequence"/>
</dbReference>
<keyword evidence="2" id="KW-1185">Reference proteome</keyword>
<dbReference type="EMBL" id="CADEAL010001040">
    <property type="protein sequence ID" value="CAB1428319.1"/>
    <property type="molecule type" value="Genomic_DNA"/>
</dbReference>
<name>A0A9N7UAN6_PLEPL</name>